<dbReference type="RefSeq" id="WP_091511270.1">
    <property type="nucleotide sequence ID" value="NZ_FNFH01000003.1"/>
</dbReference>
<dbReference type="STRING" id="658219.SAMN05216212_1514"/>
<dbReference type="InterPro" id="IPR011990">
    <property type="entry name" value="TPR-like_helical_dom_sf"/>
</dbReference>
<dbReference type="Gene3D" id="1.20.58.320">
    <property type="entry name" value="TPR-like"/>
    <property type="match status" value="1"/>
</dbReference>
<reference evidence="2" key="1">
    <citation type="submission" date="2016-10" db="EMBL/GenBank/DDBJ databases">
        <authorList>
            <person name="Varghese N."/>
            <person name="Submissions S."/>
        </authorList>
    </citation>
    <scope>NUCLEOTIDE SEQUENCE [LARGE SCALE GENOMIC DNA]</scope>
    <source>
        <strain evidence="2">CGMCC 1.10658</strain>
    </source>
</reference>
<dbReference type="AlphaFoldDB" id="A0A1G8Z8D1"/>
<accession>A0A1G8Z8D1</accession>
<proteinExistence type="predicted"/>
<dbReference type="InterPro" id="IPR010323">
    <property type="entry name" value="DUF924"/>
</dbReference>
<gene>
    <name evidence="1" type="ORF">SAMN05216212_1514</name>
</gene>
<protein>
    <submittedName>
        <fullName evidence="1">Uncharacterized conserved protein, DUF924 family</fullName>
    </submittedName>
</protein>
<evidence type="ECO:0000313" key="1">
    <source>
        <dbReference type="EMBL" id="SDK11311.1"/>
    </source>
</evidence>
<name>A0A1G8Z8D1_9GAMM</name>
<sequence>MTQPADILRFWFGSDRLNAPVDDAHRQLWFSAQEELDQQIEENFGHLVEAALGGELEGWRTSLAGELALVLLCDQFTRNIYRDTRRAFAGDALARKVALEVIERGDDEQLGLYQRAFLGMPLEHDESLEMQQRSVEFFDRLRKSHLDGAEGAAQAENFYQYALAHREVIEEFGRYPHRNAALGRASTPAEQAWLEKGGGF</sequence>
<dbReference type="Proteomes" id="UP000199305">
    <property type="component" value="Unassembled WGS sequence"/>
</dbReference>
<dbReference type="Pfam" id="PF06041">
    <property type="entry name" value="DUF924"/>
    <property type="match status" value="1"/>
</dbReference>
<organism evidence="1 2">
    <name type="scientific">Microbulbifer yueqingensis</name>
    <dbReference type="NCBI Taxonomy" id="658219"/>
    <lineage>
        <taxon>Bacteria</taxon>
        <taxon>Pseudomonadati</taxon>
        <taxon>Pseudomonadota</taxon>
        <taxon>Gammaproteobacteria</taxon>
        <taxon>Cellvibrionales</taxon>
        <taxon>Microbulbiferaceae</taxon>
        <taxon>Microbulbifer</taxon>
    </lineage>
</organism>
<dbReference type="Gene3D" id="1.25.40.10">
    <property type="entry name" value="Tetratricopeptide repeat domain"/>
    <property type="match status" value="1"/>
</dbReference>
<keyword evidence="2" id="KW-1185">Reference proteome</keyword>
<dbReference type="SUPFAM" id="SSF48452">
    <property type="entry name" value="TPR-like"/>
    <property type="match status" value="1"/>
</dbReference>
<dbReference type="OrthoDB" id="7593450at2"/>
<dbReference type="EMBL" id="FNFH01000003">
    <property type="protein sequence ID" value="SDK11311.1"/>
    <property type="molecule type" value="Genomic_DNA"/>
</dbReference>
<evidence type="ECO:0000313" key="2">
    <source>
        <dbReference type="Proteomes" id="UP000199305"/>
    </source>
</evidence>